<proteinExistence type="predicted"/>
<feature type="compositionally biased region" description="Basic and acidic residues" evidence="1">
    <location>
        <begin position="80"/>
        <end position="96"/>
    </location>
</feature>
<reference evidence="2" key="1">
    <citation type="submission" date="2023-10" db="EMBL/GenBank/DDBJ databases">
        <authorList>
            <person name="Chen Y."/>
            <person name="Shah S."/>
            <person name="Dougan E. K."/>
            <person name="Thang M."/>
            <person name="Chan C."/>
        </authorList>
    </citation>
    <scope>NUCLEOTIDE SEQUENCE [LARGE SCALE GENOMIC DNA]</scope>
</reference>
<evidence type="ECO:0000313" key="2">
    <source>
        <dbReference type="EMBL" id="CAK0848429.1"/>
    </source>
</evidence>
<feature type="non-terminal residue" evidence="2">
    <location>
        <position position="1"/>
    </location>
</feature>
<evidence type="ECO:0000313" key="3">
    <source>
        <dbReference type="Proteomes" id="UP001189429"/>
    </source>
</evidence>
<feature type="compositionally biased region" description="Low complexity" evidence="1">
    <location>
        <begin position="104"/>
        <end position="121"/>
    </location>
</feature>
<protein>
    <recommendedName>
        <fullName evidence="4">DNA polymerase III subunit gamma/tau</fullName>
    </recommendedName>
</protein>
<evidence type="ECO:0000256" key="1">
    <source>
        <dbReference type="SAM" id="MobiDB-lite"/>
    </source>
</evidence>
<dbReference type="EMBL" id="CAUYUJ010014978">
    <property type="protein sequence ID" value="CAK0848429.1"/>
    <property type="molecule type" value="Genomic_DNA"/>
</dbReference>
<feature type="region of interest" description="Disordered" evidence="1">
    <location>
        <begin position="55"/>
        <end position="164"/>
    </location>
</feature>
<dbReference type="Proteomes" id="UP001189429">
    <property type="component" value="Unassembled WGS sequence"/>
</dbReference>
<feature type="compositionally biased region" description="Basic and acidic residues" evidence="1">
    <location>
        <begin position="1"/>
        <end position="11"/>
    </location>
</feature>
<keyword evidence="3" id="KW-1185">Reference proteome</keyword>
<comment type="caution">
    <text evidence="2">The sequence shown here is derived from an EMBL/GenBank/DDBJ whole genome shotgun (WGS) entry which is preliminary data.</text>
</comment>
<accession>A0ABN9TQR1</accession>
<sequence length="241" mass="24444">TEARVGTRGGRELGGPYDDAPADRGAPPAPCGGTLLDDEGARAALRERLAAARDRFDATSPAAPAAAAGPAAVEEAPSEGEVKKRSLAEVLAERSAKVAKGSGAEPARAASEQTAAAAASGGAAGDGATGDGANRGPQELGSAGLATKRAHCSKLAQEPPGKLSETTLAQMADFLGAAEEESSVDPASAWALRHLPQNQVRRIGLATCREMRTLVEATDDLPQGKIPQALDLLTQRLKVAQ</sequence>
<feature type="region of interest" description="Disordered" evidence="1">
    <location>
        <begin position="1"/>
        <end position="36"/>
    </location>
</feature>
<name>A0ABN9TQR1_9DINO</name>
<evidence type="ECO:0008006" key="4">
    <source>
        <dbReference type="Google" id="ProtNLM"/>
    </source>
</evidence>
<gene>
    <name evidence="2" type="ORF">PCOR1329_LOCUS41366</name>
</gene>
<feature type="compositionally biased region" description="Low complexity" evidence="1">
    <location>
        <begin position="14"/>
        <end position="26"/>
    </location>
</feature>
<organism evidence="2 3">
    <name type="scientific">Prorocentrum cordatum</name>
    <dbReference type="NCBI Taxonomy" id="2364126"/>
    <lineage>
        <taxon>Eukaryota</taxon>
        <taxon>Sar</taxon>
        <taxon>Alveolata</taxon>
        <taxon>Dinophyceae</taxon>
        <taxon>Prorocentrales</taxon>
        <taxon>Prorocentraceae</taxon>
        <taxon>Prorocentrum</taxon>
    </lineage>
</organism>
<feature type="non-terminal residue" evidence="2">
    <location>
        <position position="241"/>
    </location>
</feature>
<feature type="compositionally biased region" description="Low complexity" evidence="1">
    <location>
        <begin position="58"/>
        <end position="75"/>
    </location>
</feature>